<sequence length="184" mass="21010">MKMIEKDGNYKEKAFKKNLCLRLYNMREYKKSRVKTIQKESSWESVLEKCVVSYSSRMSGSVPIIQDPESDDPTSSSMQREQRNYIQQQGQYGPNHGQLVPVTQRAVDIRALMTKSETLTRWYPMIVGRDGTGISVFGYLPSKNKQMITASIFHVHAGRFLVTTANDAYYLDGPIDRQSALQLG</sequence>
<feature type="region of interest" description="Disordered" evidence="1">
    <location>
        <begin position="61"/>
        <end position="82"/>
    </location>
</feature>
<evidence type="ECO:0000313" key="3">
    <source>
        <dbReference type="Proteomes" id="UP000218231"/>
    </source>
</evidence>
<organism evidence="2 3">
    <name type="scientific">Diploscapter pachys</name>
    <dbReference type="NCBI Taxonomy" id="2018661"/>
    <lineage>
        <taxon>Eukaryota</taxon>
        <taxon>Metazoa</taxon>
        <taxon>Ecdysozoa</taxon>
        <taxon>Nematoda</taxon>
        <taxon>Chromadorea</taxon>
        <taxon>Rhabditida</taxon>
        <taxon>Rhabditina</taxon>
        <taxon>Rhabditomorpha</taxon>
        <taxon>Rhabditoidea</taxon>
        <taxon>Rhabditidae</taxon>
        <taxon>Diploscapter</taxon>
    </lineage>
</organism>
<proteinExistence type="predicted"/>
<accession>A0A2A2J5D6</accession>
<protein>
    <submittedName>
        <fullName evidence="2">Uncharacterized protein</fullName>
    </submittedName>
</protein>
<feature type="compositionally biased region" description="Polar residues" evidence="1">
    <location>
        <begin position="73"/>
        <end position="82"/>
    </location>
</feature>
<evidence type="ECO:0000313" key="2">
    <source>
        <dbReference type="EMBL" id="PAV56824.1"/>
    </source>
</evidence>
<dbReference type="EMBL" id="LIAE01010678">
    <property type="protein sequence ID" value="PAV56824.1"/>
    <property type="molecule type" value="Genomic_DNA"/>
</dbReference>
<dbReference type="STRING" id="2018661.A0A2A2J5D6"/>
<reference evidence="2 3" key="1">
    <citation type="journal article" date="2017" name="Curr. Biol.">
        <title>Genome architecture and evolution of a unichromosomal asexual nematode.</title>
        <authorList>
            <person name="Fradin H."/>
            <person name="Zegar C."/>
            <person name="Gutwein M."/>
            <person name="Lucas J."/>
            <person name="Kovtun M."/>
            <person name="Corcoran D."/>
            <person name="Baugh L.R."/>
            <person name="Kiontke K."/>
            <person name="Gunsalus K."/>
            <person name="Fitch D.H."/>
            <person name="Piano F."/>
        </authorList>
    </citation>
    <scope>NUCLEOTIDE SEQUENCE [LARGE SCALE GENOMIC DNA]</scope>
    <source>
        <strain evidence="2">PF1309</strain>
    </source>
</reference>
<gene>
    <name evidence="2" type="ORF">WR25_09642</name>
</gene>
<comment type="caution">
    <text evidence="2">The sequence shown here is derived from an EMBL/GenBank/DDBJ whole genome shotgun (WGS) entry which is preliminary data.</text>
</comment>
<keyword evidence="3" id="KW-1185">Reference proteome</keyword>
<dbReference type="AlphaFoldDB" id="A0A2A2J5D6"/>
<evidence type="ECO:0000256" key="1">
    <source>
        <dbReference type="SAM" id="MobiDB-lite"/>
    </source>
</evidence>
<name>A0A2A2J5D6_9BILA</name>
<dbReference type="Proteomes" id="UP000218231">
    <property type="component" value="Unassembled WGS sequence"/>
</dbReference>